<organism evidence="1 2">
    <name type="scientific">Bacteroides intestinalis DSM 17393</name>
    <dbReference type="NCBI Taxonomy" id="471870"/>
    <lineage>
        <taxon>Bacteria</taxon>
        <taxon>Pseudomonadati</taxon>
        <taxon>Bacteroidota</taxon>
        <taxon>Bacteroidia</taxon>
        <taxon>Bacteroidales</taxon>
        <taxon>Bacteroidaceae</taxon>
        <taxon>Bacteroides</taxon>
    </lineage>
</organism>
<name>B3CFL9_9BACE</name>
<dbReference type="AlphaFoldDB" id="B3CFL9"/>
<dbReference type="EMBL" id="ABJL02000008">
    <property type="protein sequence ID" value="EDV03555.1"/>
    <property type="molecule type" value="Genomic_DNA"/>
</dbReference>
<proteinExistence type="predicted"/>
<comment type="caution">
    <text evidence="1">The sequence shown here is derived from an EMBL/GenBank/DDBJ whole genome shotgun (WGS) entry which is preliminary data.</text>
</comment>
<reference evidence="1 2" key="2">
    <citation type="submission" date="2008-04" db="EMBL/GenBank/DDBJ databases">
        <authorList>
            <person name="Fulton L."/>
            <person name="Clifton S."/>
            <person name="Fulton B."/>
            <person name="Xu J."/>
            <person name="Minx P."/>
            <person name="Pepin K.H."/>
            <person name="Johnson M."/>
            <person name="Thiruvilangam P."/>
            <person name="Bhonagiri V."/>
            <person name="Nash W.E."/>
            <person name="Mardis E.R."/>
            <person name="Wilson R.K."/>
        </authorList>
    </citation>
    <scope>NUCLEOTIDE SEQUENCE [LARGE SCALE GENOMIC DNA]</scope>
    <source>
        <strain evidence="1 2">DSM 17393</strain>
    </source>
</reference>
<sequence length="43" mass="4963">MMESAGNVYKLCWGYFLERVFVSTIGGIKIISKPFQVIVYKDM</sequence>
<reference evidence="1 2" key="1">
    <citation type="submission" date="2008-04" db="EMBL/GenBank/DDBJ databases">
        <title>Draft genome sequence of Bacteroides intestinalis (DSM 17393).</title>
        <authorList>
            <person name="Sudarsanam P."/>
            <person name="Ley R."/>
            <person name="Guruge J."/>
            <person name="Turnbaugh P.J."/>
            <person name="Mahowald M."/>
            <person name="Liep D."/>
            <person name="Gordon J."/>
        </authorList>
    </citation>
    <scope>NUCLEOTIDE SEQUENCE [LARGE SCALE GENOMIC DNA]</scope>
    <source>
        <strain evidence="1 2">DSM 17393</strain>
    </source>
</reference>
<dbReference type="STRING" id="471870.BACINT_02680"/>
<dbReference type="Proteomes" id="UP000004596">
    <property type="component" value="Unassembled WGS sequence"/>
</dbReference>
<accession>B3CFL9</accession>
<gene>
    <name evidence="1" type="ORF">BACINT_02680</name>
</gene>
<protein>
    <submittedName>
        <fullName evidence="1">Uncharacterized protein</fullName>
    </submittedName>
</protein>
<evidence type="ECO:0000313" key="2">
    <source>
        <dbReference type="Proteomes" id="UP000004596"/>
    </source>
</evidence>
<evidence type="ECO:0000313" key="1">
    <source>
        <dbReference type="EMBL" id="EDV03555.1"/>
    </source>
</evidence>